<sequence>MDFASDGDLFSQILYGCRYLGNTRLIKHIFNQLLDAVEYCHSLGIYHRDLKPENVLCFDGGYRVAITDFGLATTEKLSEEFRTGSVYHMSPECQGGEFAPNGSYSPMFNDIWSLGIVLLNLATGRNPWKAATLSDSTFRAYLHNPAEFLPTVLPISAELNAVLVRMLEIDWRHRMTIPELRVALERVTHFYSEGAVFDGSMARCPWEVGVDLEASTSDKESFPRRSMQQRRPQWSKESSLVFTRPDAASDSSSSTQYSSCGATWAFDSPTSSDSDHILGDKFMFERPRTPPPINVPVSPISPCSSGSPRASFLVTPSIVQFPPRRPATGTRKPLTINTNCLDPQYYAQNNSPDSASTGSSVMQTAVDDDPYASSFFLASSKVSMAETDDLGDVSEDKMMTSPLLWGYSAEDMSRYCSTRSSLPVRPKPFEDRSATPSPDTEPSSAWNDSCQYSPSIYGSVTDAPPPRSDARKPQNPPAHVNANDIPKVAFLRPIQFFARTSTATGAPPANEESVEPFQSFVFHQTPSSPSLETWTAFSPAPASPPPASAAGDGARRNTPQLRTIRPWFLRAKLFGTAPESFR</sequence>
<gene>
    <name evidence="5" type="ORF">DFH07DRAFT_824236</name>
</gene>
<feature type="domain" description="Protein kinase" evidence="4">
    <location>
        <begin position="1"/>
        <end position="192"/>
    </location>
</feature>
<evidence type="ECO:0000313" key="5">
    <source>
        <dbReference type="EMBL" id="KAJ7753363.1"/>
    </source>
</evidence>
<dbReference type="PANTHER" id="PTHR24346:SF30">
    <property type="entry name" value="MATERNAL EMBRYONIC LEUCINE ZIPPER KINASE"/>
    <property type="match status" value="1"/>
</dbReference>
<dbReference type="AlphaFoldDB" id="A0AAD7IYV7"/>
<evidence type="ECO:0000256" key="3">
    <source>
        <dbReference type="SAM" id="MobiDB-lite"/>
    </source>
</evidence>
<dbReference type="Gene3D" id="1.10.510.10">
    <property type="entry name" value="Transferase(Phosphotransferase) domain 1"/>
    <property type="match status" value="1"/>
</dbReference>
<evidence type="ECO:0000313" key="6">
    <source>
        <dbReference type="Proteomes" id="UP001215280"/>
    </source>
</evidence>
<keyword evidence="1" id="KW-0547">Nucleotide-binding</keyword>
<keyword evidence="2" id="KW-0067">ATP-binding</keyword>
<feature type="region of interest" description="Disordered" evidence="3">
    <location>
        <begin position="419"/>
        <end position="484"/>
    </location>
</feature>
<dbReference type="Proteomes" id="UP001215280">
    <property type="component" value="Unassembled WGS sequence"/>
</dbReference>
<dbReference type="PROSITE" id="PS00108">
    <property type="entry name" value="PROTEIN_KINASE_ST"/>
    <property type="match status" value="1"/>
</dbReference>
<keyword evidence="5" id="KW-0418">Kinase</keyword>
<feature type="region of interest" description="Disordered" evidence="3">
    <location>
        <begin position="217"/>
        <end position="256"/>
    </location>
</feature>
<dbReference type="GO" id="GO:0005524">
    <property type="term" value="F:ATP binding"/>
    <property type="evidence" value="ECO:0007669"/>
    <property type="project" value="UniProtKB-KW"/>
</dbReference>
<evidence type="ECO:0000259" key="4">
    <source>
        <dbReference type="PROSITE" id="PS50011"/>
    </source>
</evidence>
<dbReference type="PANTHER" id="PTHR24346">
    <property type="entry name" value="MAP/MICROTUBULE AFFINITY-REGULATING KINASE"/>
    <property type="match status" value="1"/>
</dbReference>
<dbReference type="Pfam" id="PF00069">
    <property type="entry name" value="Pkinase"/>
    <property type="match status" value="1"/>
</dbReference>
<reference evidence="5" key="1">
    <citation type="submission" date="2023-03" db="EMBL/GenBank/DDBJ databases">
        <title>Massive genome expansion in bonnet fungi (Mycena s.s.) driven by repeated elements and novel gene families across ecological guilds.</title>
        <authorList>
            <consortium name="Lawrence Berkeley National Laboratory"/>
            <person name="Harder C.B."/>
            <person name="Miyauchi S."/>
            <person name="Viragh M."/>
            <person name="Kuo A."/>
            <person name="Thoen E."/>
            <person name="Andreopoulos B."/>
            <person name="Lu D."/>
            <person name="Skrede I."/>
            <person name="Drula E."/>
            <person name="Henrissat B."/>
            <person name="Morin E."/>
            <person name="Kohler A."/>
            <person name="Barry K."/>
            <person name="LaButti K."/>
            <person name="Morin E."/>
            <person name="Salamov A."/>
            <person name="Lipzen A."/>
            <person name="Mereny Z."/>
            <person name="Hegedus B."/>
            <person name="Baldrian P."/>
            <person name="Stursova M."/>
            <person name="Weitz H."/>
            <person name="Taylor A."/>
            <person name="Grigoriev I.V."/>
            <person name="Nagy L.G."/>
            <person name="Martin F."/>
            <person name="Kauserud H."/>
        </authorList>
    </citation>
    <scope>NUCLEOTIDE SEQUENCE</scope>
    <source>
        <strain evidence="5">CBHHK188m</strain>
    </source>
</reference>
<dbReference type="GO" id="GO:0005737">
    <property type="term" value="C:cytoplasm"/>
    <property type="evidence" value="ECO:0007669"/>
    <property type="project" value="TreeGrafter"/>
</dbReference>
<dbReference type="InterPro" id="IPR008271">
    <property type="entry name" value="Ser/Thr_kinase_AS"/>
</dbReference>
<dbReference type="EMBL" id="JARJLG010000071">
    <property type="protein sequence ID" value="KAJ7753363.1"/>
    <property type="molecule type" value="Genomic_DNA"/>
</dbReference>
<feature type="compositionally biased region" description="Polar residues" evidence="3">
    <location>
        <begin position="434"/>
        <end position="458"/>
    </location>
</feature>
<proteinExistence type="predicted"/>
<dbReference type="GO" id="GO:0035556">
    <property type="term" value="P:intracellular signal transduction"/>
    <property type="evidence" value="ECO:0007669"/>
    <property type="project" value="TreeGrafter"/>
</dbReference>
<dbReference type="SUPFAM" id="SSF56112">
    <property type="entry name" value="Protein kinase-like (PK-like)"/>
    <property type="match status" value="1"/>
</dbReference>
<comment type="caution">
    <text evidence="5">The sequence shown here is derived from an EMBL/GenBank/DDBJ whole genome shotgun (WGS) entry which is preliminary data.</text>
</comment>
<dbReference type="InterPro" id="IPR000719">
    <property type="entry name" value="Prot_kinase_dom"/>
</dbReference>
<feature type="compositionally biased region" description="Polar residues" evidence="3">
    <location>
        <begin position="229"/>
        <end position="241"/>
    </location>
</feature>
<accession>A0AAD7IYV7</accession>
<keyword evidence="6" id="KW-1185">Reference proteome</keyword>
<evidence type="ECO:0000256" key="1">
    <source>
        <dbReference type="ARBA" id="ARBA00022741"/>
    </source>
</evidence>
<protein>
    <submittedName>
        <fullName evidence="5">Kinase-like domain-containing protein</fullName>
    </submittedName>
</protein>
<organism evidence="5 6">
    <name type="scientific">Mycena maculata</name>
    <dbReference type="NCBI Taxonomy" id="230809"/>
    <lineage>
        <taxon>Eukaryota</taxon>
        <taxon>Fungi</taxon>
        <taxon>Dikarya</taxon>
        <taxon>Basidiomycota</taxon>
        <taxon>Agaricomycotina</taxon>
        <taxon>Agaricomycetes</taxon>
        <taxon>Agaricomycetidae</taxon>
        <taxon>Agaricales</taxon>
        <taxon>Marasmiineae</taxon>
        <taxon>Mycenaceae</taxon>
        <taxon>Mycena</taxon>
    </lineage>
</organism>
<dbReference type="PROSITE" id="PS50011">
    <property type="entry name" value="PROTEIN_KINASE_DOM"/>
    <property type="match status" value="1"/>
</dbReference>
<dbReference type="SMART" id="SM00220">
    <property type="entry name" value="S_TKc"/>
    <property type="match status" value="1"/>
</dbReference>
<feature type="region of interest" description="Disordered" evidence="3">
    <location>
        <begin position="531"/>
        <end position="562"/>
    </location>
</feature>
<name>A0AAD7IYV7_9AGAR</name>
<evidence type="ECO:0000256" key="2">
    <source>
        <dbReference type="ARBA" id="ARBA00022840"/>
    </source>
</evidence>
<keyword evidence="5" id="KW-0808">Transferase</keyword>
<dbReference type="GO" id="GO:0004674">
    <property type="term" value="F:protein serine/threonine kinase activity"/>
    <property type="evidence" value="ECO:0007669"/>
    <property type="project" value="TreeGrafter"/>
</dbReference>
<dbReference type="InterPro" id="IPR011009">
    <property type="entry name" value="Kinase-like_dom_sf"/>
</dbReference>